<dbReference type="PIRSF" id="PIRSF007663">
    <property type="entry name" value="UCP007663"/>
    <property type="match status" value="1"/>
</dbReference>
<evidence type="ECO:0000313" key="5">
    <source>
        <dbReference type="Proteomes" id="UP001172082"/>
    </source>
</evidence>
<evidence type="ECO:0000313" key="4">
    <source>
        <dbReference type="EMBL" id="MDN5202247.1"/>
    </source>
</evidence>
<dbReference type="InterPro" id="IPR049053">
    <property type="entry name" value="AFCA-like_C"/>
</dbReference>
<name>A0ABT8KQG5_9BACT</name>
<dbReference type="PANTHER" id="PTHR31084:SF19">
    <property type="entry name" value="GLYCOSYL HYDROLASE FAMILY 95 N-TERMINAL DOMAIN-CONTAINING PROTEIN"/>
    <property type="match status" value="1"/>
</dbReference>
<organism evidence="4 5">
    <name type="scientific">Splendidivirga corallicola</name>
    <dbReference type="NCBI Taxonomy" id="3051826"/>
    <lineage>
        <taxon>Bacteria</taxon>
        <taxon>Pseudomonadati</taxon>
        <taxon>Bacteroidota</taxon>
        <taxon>Cytophagia</taxon>
        <taxon>Cytophagales</taxon>
        <taxon>Splendidivirgaceae</taxon>
        <taxon>Splendidivirga</taxon>
    </lineage>
</organism>
<gene>
    <name evidence="4" type="ORF">QQ008_12755</name>
</gene>
<keyword evidence="4" id="KW-0378">Hydrolase</keyword>
<feature type="domain" description="Glycosyl hydrolase family 95 catalytic" evidence="3">
    <location>
        <begin position="312"/>
        <end position="713"/>
    </location>
</feature>
<proteinExistence type="predicted"/>
<dbReference type="PANTHER" id="PTHR31084">
    <property type="entry name" value="ALPHA-L-FUCOSIDASE 2"/>
    <property type="match status" value="1"/>
</dbReference>
<dbReference type="Gene3D" id="2.70.98.50">
    <property type="entry name" value="putative glycoside hydrolase family protein from bacillus halodurans"/>
    <property type="match status" value="1"/>
</dbReference>
<dbReference type="InterPro" id="IPR027414">
    <property type="entry name" value="GH95_N_dom"/>
</dbReference>
<dbReference type="InterPro" id="IPR008928">
    <property type="entry name" value="6-hairpin_glycosidase_sf"/>
</dbReference>
<comment type="caution">
    <text evidence="4">The sequence shown here is derived from an EMBL/GenBank/DDBJ whole genome shotgun (WGS) entry which is preliminary data.</text>
</comment>
<dbReference type="Pfam" id="PF14498">
    <property type="entry name" value="Glyco_hyd_65N_2"/>
    <property type="match status" value="1"/>
</dbReference>
<reference evidence="4" key="1">
    <citation type="submission" date="2023-06" db="EMBL/GenBank/DDBJ databases">
        <title>Genomic of Parafulvivirga corallium.</title>
        <authorList>
            <person name="Wang G."/>
        </authorList>
    </citation>
    <scope>NUCLEOTIDE SEQUENCE</scope>
    <source>
        <strain evidence="4">BMA10</strain>
    </source>
</reference>
<evidence type="ECO:0000259" key="2">
    <source>
        <dbReference type="Pfam" id="PF21307"/>
    </source>
</evidence>
<dbReference type="RefSeq" id="WP_346752273.1">
    <property type="nucleotide sequence ID" value="NZ_JAUJEA010000004.1"/>
</dbReference>
<feature type="domain" description="Glycosyl hydrolase family 95 N-terminal" evidence="1">
    <location>
        <begin position="38"/>
        <end position="285"/>
    </location>
</feature>
<evidence type="ECO:0000259" key="1">
    <source>
        <dbReference type="Pfam" id="PF14498"/>
    </source>
</evidence>
<dbReference type="Proteomes" id="UP001172082">
    <property type="component" value="Unassembled WGS sequence"/>
</dbReference>
<dbReference type="Pfam" id="PF21307">
    <property type="entry name" value="Glyco_hydro_95_C"/>
    <property type="match status" value="1"/>
</dbReference>
<sequence length="797" mass="90168">MNRKNIPITAIGIFLFLALLSCEEPKTSWLGKTEDLKLWYNEPAENWMKEALPIGNGYLGAMVFGGIHEERIQFNEESLWAGGPGEWEEYRGGNRENAHRFVPEVRDLLKKGDFDAAHQLANKELTGIIKKNGGEKIAWEGFGCYQTFGDVMVKVKNKGEISDYYRDLNLTRGAAHVRYKSGTTLHERKYFANYPSRILVMGLRNDNPNGTDYTISFKTPHENTEIVYENGVLILSGQLENNGMKFESMLEIRNQGGEINFDGGVVSVERTKELMLILTAATDYLPTYPSYTGRDFKKLNREVLAGTADRNFQDLYSEHLADYQSIYNRVSLDLGGEHSDMPTDKRILAYKESGNDPQLERLFFQYGRYLMLGSSRRGSMPANLQGKWNHSTNPPWASDYHFNINVQMIYWPAEVTNMSECHEPLLQYIETLQKPGEVTARNFFNTRGWIVNTMNNAFGFTATGWEFPWGFFPGGAAWLSQHMWEHYEFTQDEQFLKEHGFPVMRNAALFWLDYLFKDADGTWVSAPSYSPEHGGISMGASMDHQMVWDLFTNYLSACEVLGVNDDVTQDVKDKLANLSLPRIGRWGQLQEWKEDRDDPDNKHRHVSHLFALHPGKQISVQNTPELAEAAKVSLNARGDEGTGWSLAWKINFWARLGDGNRAHKLLTRALQYTDDSGTNMMDGGGVYGNMLSAHPPFQLDGNMGATAGIAEMLLQSHAGVIELLPALSDKWPTGEIKGLKARGAFELDIQWEAGVLKFARIKSLVGGTLQLKYKDNEIAMETSPDTAYTFDGELKKL</sequence>
<accession>A0ABT8KQG5</accession>
<keyword evidence="5" id="KW-1185">Reference proteome</keyword>
<dbReference type="EMBL" id="JAUJEA010000004">
    <property type="protein sequence ID" value="MDN5202247.1"/>
    <property type="molecule type" value="Genomic_DNA"/>
</dbReference>
<dbReference type="InterPro" id="IPR016518">
    <property type="entry name" value="Alpha-L-fucosidase"/>
</dbReference>
<dbReference type="PROSITE" id="PS51257">
    <property type="entry name" value="PROKAR_LIPOPROTEIN"/>
    <property type="match status" value="1"/>
</dbReference>
<dbReference type="InterPro" id="IPR054363">
    <property type="entry name" value="GH95_cat"/>
</dbReference>
<dbReference type="GO" id="GO:0016787">
    <property type="term" value="F:hydrolase activity"/>
    <property type="evidence" value="ECO:0007669"/>
    <property type="project" value="UniProtKB-KW"/>
</dbReference>
<dbReference type="Pfam" id="PF22124">
    <property type="entry name" value="Glyco_hydro_95_cat"/>
    <property type="match status" value="1"/>
</dbReference>
<protein>
    <submittedName>
        <fullName evidence="4">Glycoside hydrolase family 95 protein</fullName>
    </submittedName>
</protein>
<dbReference type="SUPFAM" id="SSF48208">
    <property type="entry name" value="Six-hairpin glycosidases"/>
    <property type="match status" value="1"/>
</dbReference>
<dbReference type="InterPro" id="IPR012341">
    <property type="entry name" value="6hp_glycosidase-like_sf"/>
</dbReference>
<dbReference type="Gene3D" id="1.50.10.10">
    <property type="match status" value="1"/>
</dbReference>
<feature type="domain" description="Alpha fucosidase A-like C-terminal" evidence="2">
    <location>
        <begin position="715"/>
        <end position="781"/>
    </location>
</feature>
<evidence type="ECO:0000259" key="3">
    <source>
        <dbReference type="Pfam" id="PF22124"/>
    </source>
</evidence>